<proteinExistence type="predicted"/>
<organism evidence="1 2">
    <name type="scientific">Pisolithus microcarpus 441</name>
    <dbReference type="NCBI Taxonomy" id="765257"/>
    <lineage>
        <taxon>Eukaryota</taxon>
        <taxon>Fungi</taxon>
        <taxon>Dikarya</taxon>
        <taxon>Basidiomycota</taxon>
        <taxon>Agaricomycotina</taxon>
        <taxon>Agaricomycetes</taxon>
        <taxon>Agaricomycetidae</taxon>
        <taxon>Boletales</taxon>
        <taxon>Sclerodermatineae</taxon>
        <taxon>Pisolithaceae</taxon>
        <taxon>Pisolithus</taxon>
    </lineage>
</organism>
<name>A0A0C9ZI14_9AGAM</name>
<reference evidence="2" key="2">
    <citation type="submission" date="2015-01" db="EMBL/GenBank/DDBJ databases">
        <title>Evolutionary Origins and Diversification of the Mycorrhizal Mutualists.</title>
        <authorList>
            <consortium name="DOE Joint Genome Institute"/>
            <consortium name="Mycorrhizal Genomics Consortium"/>
            <person name="Kohler A."/>
            <person name="Kuo A."/>
            <person name="Nagy L.G."/>
            <person name="Floudas D."/>
            <person name="Copeland A."/>
            <person name="Barry K.W."/>
            <person name="Cichocki N."/>
            <person name="Veneault-Fourrey C."/>
            <person name="LaButti K."/>
            <person name="Lindquist E.A."/>
            <person name="Lipzen A."/>
            <person name="Lundell T."/>
            <person name="Morin E."/>
            <person name="Murat C."/>
            <person name="Riley R."/>
            <person name="Ohm R."/>
            <person name="Sun H."/>
            <person name="Tunlid A."/>
            <person name="Henrissat B."/>
            <person name="Grigoriev I.V."/>
            <person name="Hibbett D.S."/>
            <person name="Martin F."/>
        </authorList>
    </citation>
    <scope>NUCLEOTIDE SEQUENCE [LARGE SCALE GENOMIC DNA]</scope>
    <source>
        <strain evidence="2">441</strain>
    </source>
</reference>
<dbReference type="AlphaFoldDB" id="A0A0C9ZI14"/>
<evidence type="ECO:0000313" key="1">
    <source>
        <dbReference type="EMBL" id="KIK28886.1"/>
    </source>
</evidence>
<accession>A0A0C9ZI14</accession>
<dbReference type="HOGENOM" id="CLU_3069628_0_0_1"/>
<reference evidence="1 2" key="1">
    <citation type="submission" date="2014-04" db="EMBL/GenBank/DDBJ databases">
        <authorList>
            <consortium name="DOE Joint Genome Institute"/>
            <person name="Kuo A."/>
            <person name="Kohler A."/>
            <person name="Costa M.D."/>
            <person name="Nagy L.G."/>
            <person name="Floudas D."/>
            <person name="Copeland A."/>
            <person name="Barry K.W."/>
            <person name="Cichocki N."/>
            <person name="Veneault-Fourrey C."/>
            <person name="LaButti K."/>
            <person name="Lindquist E.A."/>
            <person name="Lipzen A."/>
            <person name="Lundell T."/>
            <person name="Morin E."/>
            <person name="Murat C."/>
            <person name="Sun H."/>
            <person name="Tunlid A."/>
            <person name="Henrissat B."/>
            <person name="Grigoriev I.V."/>
            <person name="Hibbett D.S."/>
            <person name="Martin F."/>
            <person name="Nordberg H.P."/>
            <person name="Cantor M.N."/>
            <person name="Hua S.X."/>
        </authorList>
    </citation>
    <scope>NUCLEOTIDE SEQUENCE [LARGE SCALE GENOMIC DNA]</scope>
    <source>
        <strain evidence="1 2">441</strain>
    </source>
</reference>
<keyword evidence="2" id="KW-1185">Reference proteome</keyword>
<protein>
    <submittedName>
        <fullName evidence="1">Unplaced genomic scaffold scaffold_7, whole genome shotgun sequence</fullName>
    </submittedName>
</protein>
<dbReference type="EMBL" id="KN833691">
    <property type="protein sequence ID" value="KIK28886.1"/>
    <property type="molecule type" value="Genomic_DNA"/>
</dbReference>
<evidence type="ECO:0000313" key="2">
    <source>
        <dbReference type="Proteomes" id="UP000054018"/>
    </source>
</evidence>
<gene>
    <name evidence="1" type="ORF">PISMIDRAFT_673139</name>
</gene>
<sequence>MTIHIHTLRTSISCAKVQRSLILMTRSFPFEHTVISSSYVVRFHSCPCAIVKW</sequence>
<dbReference type="Proteomes" id="UP000054018">
    <property type="component" value="Unassembled WGS sequence"/>
</dbReference>